<feature type="domain" description="HTH luxR-type" evidence="4">
    <location>
        <begin position="846"/>
        <end position="911"/>
    </location>
</feature>
<name>A0A7K1KSD1_9ACTN</name>
<reference evidence="5 6" key="1">
    <citation type="submission" date="2019-11" db="EMBL/GenBank/DDBJ databases">
        <authorList>
            <person name="Cao P."/>
        </authorList>
    </citation>
    <scope>NUCLEOTIDE SEQUENCE [LARGE SCALE GENOMIC DNA]</scope>
    <source>
        <strain evidence="5 6">NEAU-AAG5</strain>
    </source>
</reference>
<dbReference type="SUPFAM" id="SSF48452">
    <property type="entry name" value="TPR-like"/>
    <property type="match status" value="1"/>
</dbReference>
<accession>A0A7K1KSD1</accession>
<dbReference type="InterPro" id="IPR036388">
    <property type="entry name" value="WH-like_DNA-bd_sf"/>
</dbReference>
<dbReference type="Proteomes" id="UP000432015">
    <property type="component" value="Unassembled WGS sequence"/>
</dbReference>
<dbReference type="EMBL" id="WOFH01000001">
    <property type="protein sequence ID" value="MUN35053.1"/>
    <property type="molecule type" value="Genomic_DNA"/>
</dbReference>
<dbReference type="SUPFAM" id="SSF46894">
    <property type="entry name" value="C-terminal effector domain of the bipartite response regulators"/>
    <property type="match status" value="1"/>
</dbReference>
<evidence type="ECO:0000256" key="2">
    <source>
        <dbReference type="ARBA" id="ARBA00022840"/>
    </source>
</evidence>
<organism evidence="5 6">
    <name type="scientific">Actinomadura litoris</name>
    <dbReference type="NCBI Taxonomy" id="2678616"/>
    <lineage>
        <taxon>Bacteria</taxon>
        <taxon>Bacillati</taxon>
        <taxon>Actinomycetota</taxon>
        <taxon>Actinomycetes</taxon>
        <taxon>Streptosporangiales</taxon>
        <taxon>Thermomonosporaceae</taxon>
        <taxon>Actinomadura</taxon>
    </lineage>
</organism>
<evidence type="ECO:0000259" key="4">
    <source>
        <dbReference type="PROSITE" id="PS50043"/>
    </source>
</evidence>
<dbReference type="CDD" id="cd06170">
    <property type="entry name" value="LuxR_C_like"/>
    <property type="match status" value="1"/>
</dbReference>
<dbReference type="Gene3D" id="1.10.10.10">
    <property type="entry name" value="Winged helix-like DNA-binding domain superfamily/Winged helix DNA-binding domain"/>
    <property type="match status" value="1"/>
</dbReference>
<dbReference type="InterPro" id="IPR041664">
    <property type="entry name" value="AAA_16"/>
</dbReference>
<dbReference type="InterPro" id="IPR011990">
    <property type="entry name" value="TPR-like_helical_dom_sf"/>
</dbReference>
<gene>
    <name evidence="5" type="ORF">GNZ18_00320</name>
</gene>
<dbReference type="SMART" id="SM00421">
    <property type="entry name" value="HTH_LUXR"/>
    <property type="match status" value="1"/>
</dbReference>
<dbReference type="GO" id="GO:0005524">
    <property type="term" value="F:ATP binding"/>
    <property type="evidence" value="ECO:0007669"/>
    <property type="project" value="UniProtKB-KW"/>
</dbReference>
<dbReference type="AlphaFoldDB" id="A0A7K1KSD1"/>
<dbReference type="GO" id="GO:0004016">
    <property type="term" value="F:adenylate cyclase activity"/>
    <property type="evidence" value="ECO:0007669"/>
    <property type="project" value="TreeGrafter"/>
</dbReference>
<evidence type="ECO:0000313" key="5">
    <source>
        <dbReference type="EMBL" id="MUN35053.1"/>
    </source>
</evidence>
<dbReference type="GO" id="GO:0005737">
    <property type="term" value="C:cytoplasm"/>
    <property type="evidence" value="ECO:0007669"/>
    <property type="project" value="TreeGrafter"/>
</dbReference>
<keyword evidence="6" id="KW-1185">Reference proteome</keyword>
<dbReference type="SUPFAM" id="SSF52540">
    <property type="entry name" value="P-loop containing nucleoside triphosphate hydrolases"/>
    <property type="match status" value="1"/>
</dbReference>
<protein>
    <submittedName>
        <fullName evidence="5">AAA family ATPase</fullName>
    </submittedName>
</protein>
<evidence type="ECO:0000313" key="6">
    <source>
        <dbReference type="Proteomes" id="UP000432015"/>
    </source>
</evidence>
<dbReference type="InterPro" id="IPR016032">
    <property type="entry name" value="Sig_transdc_resp-reg_C-effctor"/>
</dbReference>
<keyword evidence="1" id="KW-0547">Nucleotide-binding</keyword>
<keyword evidence="2" id="KW-0067">ATP-binding</keyword>
<evidence type="ECO:0000256" key="1">
    <source>
        <dbReference type="ARBA" id="ARBA00022741"/>
    </source>
</evidence>
<dbReference type="Pfam" id="PF13191">
    <property type="entry name" value="AAA_16"/>
    <property type="match status" value="1"/>
</dbReference>
<comment type="caution">
    <text evidence="5">The sequence shown here is derived from an EMBL/GenBank/DDBJ whole genome shotgun (WGS) entry which is preliminary data.</text>
</comment>
<dbReference type="PRINTS" id="PR00038">
    <property type="entry name" value="HTHLUXR"/>
</dbReference>
<dbReference type="PROSITE" id="PS50043">
    <property type="entry name" value="HTH_LUXR_2"/>
    <property type="match status" value="1"/>
</dbReference>
<dbReference type="InterPro" id="IPR000792">
    <property type="entry name" value="Tscrpt_reg_LuxR_C"/>
</dbReference>
<dbReference type="InterPro" id="IPR027417">
    <property type="entry name" value="P-loop_NTPase"/>
</dbReference>
<dbReference type="GO" id="GO:0003677">
    <property type="term" value="F:DNA binding"/>
    <property type="evidence" value="ECO:0007669"/>
    <property type="project" value="InterPro"/>
</dbReference>
<dbReference type="PANTHER" id="PTHR16305">
    <property type="entry name" value="TESTICULAR SOLUBLE ADENYLYL CYCLASE"/>
    <property type="match status" value="1"/>
</dbReference>
<evidence type="ECO:0000256" key="3">
    <source>
        <dbReference type="SAM" id="MobiDB-lite"/>
    </source>
</evidence>
<proteinExistence type="predicted"/>
<dbReference type="PANTHER" id="PTHR16305:SF35">
    <property type="entry name" value="TRANSCRIPTIONAL ACTIVATOR DOMAIN"/>
    <property type="match status" value="1"/>
</dbReference>
<dbReference type="GO" id="GO:0006355">
    <property type="term" value="P:regulation of DNA-templated transcription"/>
    <property type="evidence" value="ECO:0007669"/>
    <property type="project" value="InterPro"/>
</dbReference>
<dbReference type="Pfam" id="PF00196">
    <property type="entry name" value="GerE"/>
    <property type="match status" value="1"/>
</dbReference>
<feature type="region of interest" description="Disordered" evidence="3">
    <location>
        <begin position="139"/>
        <end position="168"/>
    </location>
</feature>
<dbReference type="RefSeq" id="WP_312874221.1">
    <property type="nucleotide sequence ID" value="NZ_WOFH01000001.1"/>
</dbReference>
<sequence length="913" mass="97651">MLYGRNTEQARIAALLSEARDGRDAATGSGGGRRSGALVLRGEAGIGKSALLEDAADGVPRVLRAVGIEAESEIAFAGLNQLLWPVRDRVDSLPGPQARALRAALAGSGEHPGDPDSRDRFTTGLALLTLLADLAEADAPMPGEGTIPHTPRNDQPPGGGATPHTPRNGPLLCLLDDAQWFDVETSEALLFAARRLAAEGVVMLFAARDEAFAGTGLPELHLDRLDRDAAERLLSTRRLPPLTRARIVRESEGNPLALLEFGSVRFPVPDGARPLPVTDRVIAAFRDQIGGLPEATQTMLLIAAAEGRGHMPSQLAAARALGVGLADLEEAERARLVEVTGRTIVFRHPLIRAASYHGAVAAQRLAVHRALADAADDLDCRARHLASAAMAPDEDVASELQQAAERARGRCGYATAAALYRQAAELTPVPHARAVRLRSAAELTLQAGQPDEAESLAADAEKFTADTAEHARLGRVRASVEFERGDPATAARMMVEHAEHAAPDDRAEMLRTGATYAWRSGEAPAVLRAARLLPADRTIQGLAHLVEGDVGRGLPVLAALVSQARATEPAGRLRAARLALIVGDDAAALDLTTAETAFSRGHGLIGSLPDVLRTQAQARIAAGLHGDAEHSVAEAVALARDIGLPVREGRFRAVLARIPAIEGDEARLTELMDDTPQSGLTGLLHLGLGRYDDALRHLEGAAHGPRRYSAGVMVSSADLVEAAVRSGDPDRARPAFDRFHAWAHAGGQPWALAVASRCKALLEDAEEHYAQAISLHERSTRPFERARTELLYGEWLRRARRRSDARHPLRSAVEIFERLRAAPWLDRARAELRATGVPGAASVPTAPDLFDRLTPQELQVVRLAAEGTSSRDIAAQLFLSPRTVEYHLYKAYPKLGISSRKELSRLTLEPAHS</sequence>